<dbReference type="HOGENOM" id="CLU_161488_0_0_1"/>
<dbReference type="AlphaFoldDB" id="H1V221"/>
<sequence>MACRHAIHLPLILGPSTRHLACTLASFYTNIQIAVRFWVIHPLPSSRILTALPPQPSGASDSRRDNCASDYPTVVIGLKEILAYHTNLGKQRRSLNLTSTAYTVHTALECLTSPGVTAHTCRPRTLK</sequence>
<accession>H1V221</accession>
<name>H1V221_COLHI</name>
<gene>
    <name evidence="1" type="ORF">CH063_06299</name>
</gene>
<evidence type="ECO:0000313" key="2">
    <source>
        <dbReference type="Proteomes" id="UP000007174"/>
    </source>
</evidence>
<reference evidence="2" key="1">
    <citation type="journal article" date="2012" name="Nat. Genet.">
        <title>Lifestyle transitions in plant pathogenic Colletotrichum fungi deciphered by genome and transcriptome analyses.</title>
        <authorList>
            <person name="O'Connell R.J."/>
            <person name="Thon M.R."/>
            <person name="Hacquard S."/>
            <person name="Amyotte S.G."/>
            <person name="Kleemann J."/>
            <person name="Torres M.F."/>
            <person name="Damm U."/>
            <person name="Buiate E.A."/>
            <person name="Epstein L."/>
            <person name="Alkan N."/>
            <person name="Altmueller J."/>
            <person name="Alvarado-Balderrama L."/>
            <person name="Bauser C.A."/>
            <person name="Becker C."/>
            <person name="Birren B.W."/>
            <person name="Chen Z."/>
            <person name="Choi J."/>
            <person name="Crouch J.A."/>
            <person name="Duvick J.P."/>
            <person name="Farman M.A."/>
            <person name="Gan P."/>
            <person name="Heiman D."/>
            <person name="Henrissat B."/>
            <person name="Howard R.J."/>
            <person name="Kabbage M."/>
            <person name="Koch C."/>
            <person name="Kracher B."/>
            <person name="Kubo Y."/>
            <person name="Law A.D."/>
            <person name="Lebrun M.-H."/>
            <person name="Lee Y.-H."/>
            <person name="Miyara I."/>
            <person name="Moore N."/>
            <person name="Neumann U."/>
            <person name="Nordstroem K."/>
            <person name="Panaccione D.G."/>
            <person name="Panstruga R."/>
            <person name="Place M."/>
            <person name="Proctor R.H."/>
            <person name="Prusky D."/>
            <person name="Rech G."/>
            <person name="Reinhardt R."/>
            <person name="Rollins J.A."/>
            <person name="Rounsley S."/>
            <person name="Schardl C.L."/>
            <person name="Schwartz D.C."/>
            <person name="Shenoy N."/>
            <person name="Shirasu K."/>
            <person name="Sikhakolli U.R."/>
            <person name="Stueber K."/>
            <person name="Sukno S.A."/>
            <person name="Sweigard J.A."/>
            <person name="Takano Y."/>
            <person name="Takahara H."/>
            <person name="Trail F."/>
            <person name="van der Does H.C."/>
            <person name="Voll L.M."/>
            <person name="Will I."/>
            <person name="Young S."/>
            <person name="Zeng Q."/>
            <person name="Zhang J."/>
            <person name="Zhou S."/>
            <person name="Dickman M.B."/>
            <person name="Schulze-Lefert P."/>
            <person name="Ver Loren van Themaat E."/>
            <person name="Ma L.-J."/>
            <person name="Vaillancourt L.J."/>
        </authorList>
    </citation>
    <scope>NUCLEOTIDE SEQUENCE [LARGE SCALE GENOMIC DNA]</scope>
    <source>
        <strain evidence="2">IMI 349063</strain>
    </source>
</reference>
<dbReference type="Proteomes" id="UP000007174">
    <property type="component" value="Unassembled WGS sequence"/>
</dbReference>
<evidence type="ECO:0000313" key="1">
    <source>
        <dbReference type="EMBL" id="CCF34273.1"/>
    </source>
</evidence>
<dbReference type="EMBL" id="CACQ02001080">
    <property type="protein sequence ID" value="CCF34273.1"/>
    <property type="molecule type" value="Genomic_DNA"/>
</dbReference>
<proteinExistence type="predicted"/>
<organism evidence="1 2">
    <name type="scientific">Colletotrichum higginsianum (strain IMI 349063)</name>
    <name type="common">Crucifer anthracnose fungus</name>
    <dbReference type="NCBI Taxonomy" id="759273"/>
    <lineage>
        <taxon>Eukaryota</taxon>
        <taxon>Fungi</taxon>
        <taxon>Dikarya</taxon>
        <taxon>Ascomycota</taxon>
        <taxon>Pezizomycotina</taxon>
        <taxon>Sordariomycetes</taxon>
        <taxon>Hypocreomycetidae</taxon>
        <taxon>Glomerellales</taxon>
        <taxon>Glomerellaceae</taxon>
        <taxon>Colletotrichum</taxon>
        <taxon>Colletotrichum destructivum species complex</taxon>
    </lineage>
</organism>
<protein>
    <submittedName>
        <fullName evidence="1">Uncharacterized protein</fullName>
    </submittedName>
</protein>